<evidence type="ECO:0000259" key="1">
    <source>
        <dbReference type="Pfam" id="PF20094"/>
    </source>
</evidence>
<comment type="caution">
    <text evidence="2">The sequence shown here is derived from an EMBL/GenBank/DDBJ whole genome shotgun (WGS) entry which is preliminary data.</text>
</comment>
<accession>A0A2M9BA78</accession>
<reference evidence="2 3" key="1">
    <citation type="submission" date="2017-11" db="EMBL/GenBank/DDBJ databases">
        <title>Genomic Encyclopedia of Archaeal and Bacterial Type Strains, Phase II (KMG-II): From Individual Species to Whole Genera.</title>
        <authorList>
            <person name="Goeker M."/>
        </authorList>
    </citation>
    <scope>NUCLEOTIDE SEQUENCE [LARGE SCALE GENOMIC DNA]</scope>
    <source>
        <strain evidence="2 3">DSM 11115</strain>
    </source>
</reference>
<keyword evidence="3" id="KW-1185">Reference proteome</keyword>
<dbReference type="AlphaFoldDB" id="A0A2M9BA78"/>
<dbReference type="Proteomes" id="UP000228535">
    <property type="component" value="Unassembled WGS sequence"/>
</dbReference>
<dbReference type="OrthoDB" id="9814412at2"/>
<proteinExistence type="predicted"/>
<sequence length="406" mass="45656">MPAFVRCFSVGLLLLLGLALHPLRAQRRDFTGQYQPLRRIQVDTRREGDSLRLYLYFPDGSVLQRGPLQVAAWENYQAKRPLWRMTVPHLARRTRQVESAAWVEFCVAAAALQPGQVLSASCAPENEADAGDAAWLNLSKERLARPFLLTDSLGDPLLRRYVHRGEPFLLDCYGPDKSVTAKRYDASFVAALPPMSTAGAPAQPRRLPARDSLFFRAGQRLVLNQPGLYALRALGTAAPVGLLVTDEDFPELNTADELIQPLIYLTTSAERQALLGAEQPKRAVDQFWLKVAGGNQTQARQLIRTYYGRVAAANQLFTAHKAGWMTDRGLLYIVLGAPETVYRTATEEQWVYRGTQSGSTTYTFRHKPSTFAPEHYELVRRPEYEMLWYAAVEQWRKGTTTARSGR</sequence>
<organism evidence="2 3">
    <name type="scientific">Hymenobacter chitinivorans DSM 11115</name>
    <dbReference type="NCBI Taxonomy" id="1121954"/>
    <lineage>
        <taxon>Bacteria</taxon>
        <taxon>Pseudomonadati</taxon>
        <taxon>Bacteroidota</taxon>
        <taxon>Cytophagia</taxon>
        <taxon>Cytophagales</taxon>
        <taxon>Hymenobacteraceae</taxon>
        <taxon>Hymenobacter</taxon>
    </lineage>
</organism>
<dbReference type="InterPro" id="IPR030959">
    <property type="entry name" value="GWxTD_dom"/>
</dbReference>
<evidence type="ECO:0000313" key="2">
    <source>
        <dbReference type="EMBL" id="PJJ54850.1"/>
    </source>
</evidence>
<feature type="domain" description="GWxTD" evidence="1">
    <location>
        <begin position="227"/>
        <end position="397"/>
    </location>
</feature>
<gene>
    <name evidence="2" type="ORF">CLV45_3196</name>
</gene>
<name>A0A2M9BA78_9BACT</name>
<protein>
    <submittedName>
        <fullName evidence="2">GWxTD domain-containing protein</fullName>
    </submittedName>
</protein>
<dbReference type="NCBIfam" id="TIGR04514">
    <property type="entry name" value="GWxTD_dom"/>
    <property type="match status" value="1"/>
</dbReference>
<dbReference type="RefSeq" id="WP_100337448.1">
    <property type="nucleotide sequence ID" value="NZ_PGFA01000002.1"/>
</dbReference>
<evidence type="ECO:0000313" key="3">
    <source>
        <dbReference type="Proteomes" id="UP000228535"/>
    </source>
</evidence>
<dbReference type="EMBL" id="PGFA01000002">
    <property type="protein sequence ID" value="PJJ54850.1"/>
    <property type="molecule type" value="Genomic_DNA"/>
</dbReference>
<dbReference type="Pfam" id="PF20094">
    <property type="entry name" value="GWxTD_dom"/>
    <property type="match status" value="1"/>
</dbReference>